<dbReference type="EMBL" id="KR029595">
    <property type="protein sequence ID" value="AKH47505.1"/>
    <property type="molecule type" value="Genomic_DNA"/>
</dbReference>
<evidence type="ECO:0000313" key="1">
    <source>
        <dbReference type="EMBL" id="AKH47505.1"/>
    </source>
</evidence>
<organism evidence="1">
    <name type="scientific">uncultured marine virus</name>
    <dbReference type="NCBI Taxonomy" id="186617"/>
    <lineage>
        <taxon>Viruses</taxon>
        <taxon>environmental samples</taxon>
    </lineage>
</organism>
<name>A0A0F7L6K0_9VIRU</name>
<proteinExistence type="predicted"/>
<accession>A0A0F7L6K0</accession>
<protein>
    <submittedName>
        <fullName evidence="1">Uncharacterized protein</fullName>
    </submittedName>
</protein>
<reference evidence="1" key="2">
    <citation type="submission" date="2015-03" db="EMBL/GenBank/DDBJ databases">
        <authorList>
            <person name="Chow C.-E.T."/>
            <person name="Winget D.M."/>
            <person name="White R.A.III."/>
            <person name="Hallam S.J."/>
            <person name="Suttle C.A."/>
        </authorList>
    </citation>
    <scope>NUCLEOTIDE SEQUENCE</scope>
    <source>
        <strain evidence="1">H4084948</strain>
    </source>
</reference>
<reference evidence="1" key="1">
    <citation type="journal article" date="2015" name="Front. Microbiol.">
        <title>Combining genomic sequencing methods to explore viral diversity and reveal potential virus-host interactions.</title>
        <authorList>
            <person name="Chow C.E."/>
            <person name="Winget D.M."/>
            <person name="White R.A.III."/>
            <person name="Hallam S.J."/>
            <person name="Suttle C.A."/>
        </authorList>
    </citation>
    <scope>NUCLEOTIDE SEQUENCE</scope>
    <source>
        <strain evidence="1">H4084948</strain>
    </source>
</reference>
<sequence length="79" mass="9727">MRYLLIIVLWILLVSGSQTTEMLVVWETVYEDENVIIKHHYTLEAENKEYIDSVVYERDIWAYYYWENNKTKLKNCKFK</sequence>